<proteinExistence type="predicted"/>
<gene>
    <name evidence="3" type="primary">cmr6</name>
    <name evidence="3" type="ORF">GM661_05590</name>
</gene>
<dbReference type="Pfam" id="PF03787">
    <property type="entry name" value="RAMPs"/>
    <property type="match status" value="1"/>
</dbReference>
<accession>A0A8A7K6T1</accession>
<keyword evidence="4" id="KW-1185">Reference proteome</keyword>
<evidence type="ECO:0000313" key="3">
    <source>
        <dbReference type="EMBL" id="QTL97493.1"/>
    </source>
</evidence>
<organism evidence="3 4">
    <name type="scientific">Iocasia fonsfrigidae</name>
    <dbReference type="NCBI Taxonomy" id="2682810"/>
    <lineage>
        <taxon>Bacteria</taxon>
        <taxon>Bacillati</taxon>
        <taxon>Bacillota</taxon>
        <taxon>Clostridia</taxon>
        <taxon>Halanaerobiales</taxon>
        <taxon>Halanaerobiaceae</taxon>
        <taxon>Iocasia</taxon>
    </lineage>
</organism>
<evidence type="ECO:0000259" key="2">
    <source>
        <dbReference type="Pfam" id="PF03787"/>
    </source>
</evidence>
<dbReference type="GO" id="GO:0051607">
    <property type="term" value="P:defense response to virus"/>
    <property type="evidence" value="ECO:0007669"/>
    <property type="project" value="UniProtKB-KW"/>
</dbReference>
<dbReference type="Proteomes" id="UP000665020">
    <property type="component" value="Chromosome"/>
</dbReference>
<dbReference type="EMBL" id="CP046640">
    <property type="protein sequence ID" value="QTL97493.1"/>
    <property type="molecule type" value="Genomic_DNA"/>
</dbReference>
<dbReference type="PANTHER" id="PTHR39965">
    <property type="entry name" value="CRISPR SYSTEM CMR SUBUNIT CMR6"/>
    <property type="match status" value="1"/>
</dbReference>
<dbReference type="InterPro" id="IPR010172">
    <property type="entry name" value="CRISPR-assoc_prot_TM1791"/>
</dbReference>
<dbReference type="KEGG" id="ifn:GM661_05590"/>
<evidence type="ECO:0000313" key="4">
    <source>
        <dbReference type="Proteomes" id="UP000665020"/>
    </source>
</evidence>
<sequence length="311" mass="36379">MSKVSKNTFYWKYKDNCKYNNKTYEFMFLQNIDYDQIEKANIEDLNFNYRLNSILLSRTELNNKSLDIQSLEDLIYDSKTYCNHLTAERKIPKELCNYSCIVKEYCENMNLELISDNMDMRVDDKLIIGLGNPSVLETSMTIHHVYGVPYLPGQALKGIFRKYFVDEVIENKGRDEIDLKDGISKDLYSKLFGDDFESENEGKVKKSGIVFFDAFPIENYKIDQDIINVHYNNYYQENKFPDGTDDPNLVNFYVVKDTTFKVLFALDKNIFKGYEFLFGKLKKYIKMALEDYGIGAKTAIGYGYLQSINNN</sequence>
<dbReference type="RefSeq" id="WP_230869122.1">
    <property type="nucleotide sequence ID" value="NZ_CP046640.1"/>
</dbReference>
<evidence type="ECO:0000256" key="1">
    <source>
        <dbReference type="ARBA" id="ARBA00023118"/>
    </source>
</evidence>
<dbReference type="NCBIfam" id="TIGR01898">
    <property type="entry name" value="cas_TM1791_cmr6"/>
    <property type="match status" value="1"/>
</dbReference>
<name>A0A8A7K6T1_9FIRM</name>
<keyword evidence="1" id="KW-0051">Antiviral defense</keyword>
<dbReference type="InterPro" id="IPR005537">
    <property type="entry name" value="RAMP_III_fam"/>
</dbReference>
<protein>
    <submittedName>
        <fullName evidence="3">Type III-B CRISPR module RAMP protein Cmr6</fullName>
    </submittedName>
</protein>
<dbReference type="PANTHER" id="PTHR39965:SF1">
    <property type="entry name" value="CRISPR SYSTEM CMR SUBUNIT CMR6"/>
    <property type="match status" value="1"/>
</dbReference>
<dbReference type="AlphaFoldDB" id="A0A8A7K6T1"/>
<feature type="domain" description="CRISPR type III-associated protein" evidence="2">
    <location>
        <begin position="126"/>
        <end position="305"/>
    </location>
</feature>
<reference evidence="3" key="1">
    <citation type="submission" date="2019-12" db="EMBL/GenBank/DDBJ databases">
        <authorList>
            <person name="zhang j."/>
            <person name="sun C.M."/>
        </authorList>
    </citation>
    <scope>NUCLEOTIDE SEQUENCE</scope>
    <source>
        <strain evidence="3">NS-1</strain>
    </source>
</reference>